<evidence type="ECO:0000259" key="7">
    <source>
        <dbReference type="SMART" id="SM00891"/>
    </source>
</evidence>
<dbReference type="InterPro" id="IPR047520">
    <property type="entry name" value="XPF_nuclease"/>
</dbReference>
<dbReference type="AlphaFoldDB" id="A0A1Y1S9I7"/>
<sequence length="590" mass="69689">MPHFLEYERTILEEINEKSTVVVCARGISTDNVVGELLNMYADDFSLCLVLNCDRTEINHFKNTVLSKKKFYDITRTQIHRRKKEYKGGGVFFGTARCFLTDFVNKNIQVDKISTIFIMNAHKVREHSSIAFILHIFREYNALHLVKAFVTSPLQLTQSISDLCYTLQCQTVKFLPRFKECFNEFKEFNFEHIGLNQSTQLHRIADLITDMIDILLQIEFKSLPRDLIPNYKDAVICLKYRDNSDIRNFICLLNLLYNVDPLTLYIFYGKMLYAQNDLGEKGSWGFSEVAHEIFEEITNYAENEFIDLKDVKFNTEVDEGTYTCSSTNEGESDREHIQIEDYLSVVETQFDKNNKLETLRRLVQENREKRILILVQNKIVEKVVRTVVRDAVIETHGMLKYLEFNYDVVVMLNLNLCSFRLLEYKFTTGNEFELFVLCYNNSVEEEFYFEETEREREQFEKMMAERITVPIKQEIEYFDMEDNNENGFVIVVDVRETRSKLPFYLHKTRNKIEIKTLPIGDYEMNVGDDQIIIERKSVTDFKNSINSNRLYHQGHRMCNAYKYPFLLLEFDSGMPTFYGYENDNVYGRTM</sequence>
<keyword evidence="9" id="KW-1185">Reference proteome</keyword>
<dbReference type="SUPFAM" id="SSF52980">
    <property type="entry name" value="Restriction endonuclease-like"/>
    <property type="match status" value="1"/>
</dbReference>
<evidence type="ECO:0000256" key="5">
    <source>
        <dbReference type="ARBA" id="ARBA00023204"/>
    </source>
</evidence>
<dbReference type="GO" id="GO:0000014">
    <property type="term" value="F:single-stranded DNA endodeoxyribonuclease activity"/>
    <property type="evidence" value="ECO:0007669"/>
    <property type="project" value="TreeGrafter"/>
</dbReference>
<keyword evidence="2" id="KW-0227">DNA damage</keyword>
<accession>A0A1Y1S9I7</accession>
<organism evidence="8 9">
    <name type="scientific">Enterospora canceri</name>
    <dbReference type="NCBI Taxonomy" id="1081671"/>
    <lineage>
        <taxon>Eukaryota</taxon>
        <taxon>Fungi</taxon>
        <taxon>Fungi incertae sedis</taxon>
        <taxon>Microsporidia</taxon>
        <taxon>Enterocytozoonidae</taxon>
        <taxon>Enterospora</taxon>
    </lineage>
</organism>
<dbReference type="Gene3D" id="3.40.50.10130">
    <property type="match status" value="1"/>
</dbReference>
<keyword evidence="4" id="KW-0238">DNA-binding</keyword>
<evidence type="ECO:0000256" key="4">
    <source>
        <dbReference type="ARBA" id="ARBA00023125"/>
    </source>
</evidence>
<gene>
    <name evidence="8" type="primary">RAD1</name>
    <name evidence="8" type="ORF">ECANGB1_2506</name>
</gene>
<evidence type="ECO:0000313" key="9">
    <source>
        <dbReference type="Proteomes" id="UP000192639"/>
    </source>
</evidence>
<dbReference type="GO" id="GO:0000110">
    <property type="term" value="C:nucleotide-excision repair factor 1 complex"/>
    <property type="evidence" value="ECO:0007669"/>
    <property type="project" value="TreeGrafter"/>
</dbReference>
<comment type="subcellular location">
    <subcellularLocation>
        <location evidence="1">Nucleus</location>
    </subcellularLocation>
</comment>
<reference evidence="8 9" key="1">
    <citation type="journal article" date="2017" name="Environ. Microbiol.">
        <title>Decay of the glycolytic pathway and adaptation to intranuclear parasitism within Enterocytozoonidae microsporidia.</title>
        <authorList>
            <person name="Wiredu Boakye D."/>
            <person name="Jaroenlak P."/>
            <person name="Prachumwat A."/>
            <person name="Williams T.A."/>
            <person name="Bateman K.S."/>
            <person name="Itsathitphaisarn O."/>
            <person name="Sritunyalucksana K."/>
            <person name="Paszkiewicz K.H."/>
            <person name="Moore K.A."/>
            <person name="Stentiford G.D."/>
            <person name="Williams B.A."/>
        </authorList>
    </citation>
    <scope>NUCLEOTIDE SEQUENCE [LARGE SCALE GENOMIC DNA]</scope>
    <source>
        <strain evidence="8 9">GB1</strain>
    </source>
</reference>
<dbReference type="InterPro" id="IPR011335">
    <property type="entry name" value="Restrct_endonuc-II-like"/>
</dbReference>
<evidence type="ECO:0000256" key="3">
    <source>
        <dbReference type="ARBA" id="ARBA00022801"/>
    </source>
</evidence>
<evidence type="ECO:0000256" key="1">
    <source>
        <dbReference type="ARBA" id="ARBA00004123"/>
    </source>
</evidence>
<keyword evidence="3" id="KW-0378">Hydrolase</keyword>
<comment type="caution">
    <text evidence="8">The sequence shown here is derived from an EMBL/GenBank/DDBJ whole genome shotgun (WGS) entry which is preliminary data.</text>
</comment>
<dbReference type="OrthoDB" id="361020at2759"/>
<evidence type="ECO:0000256" key="6">
    <source>
        <dbReference type="ARBA" id="ARBA00023242"/>
    </source>
</evidence>
<dbReference type="GO" id="GO:0003684">
    <property type="term" value="F:damaged DNA binding"/>
    <property type="evidence" value="ECO:0007669"/>
    <property type="project" value="TreeGrafter"/>
</dbReference>
<dbReference type="SMART" id="SM00891">
    <property type="entry name" value="ERCC4"/>
    <property type="match status" value="1"/>
</dbReference>
<keyword evidence="6" id="KW-0539">Nucleus</keyword>
<dbReference type="GO" id="GO:0000724">
    <property type="term" value="P:double-strand break repair via homologous recombination"/>
    <property type="evidence" value="ECO:0007669"/>
    <property type="project" value="TreeGrafter"/>
</dbReference>
<feature type="domain" description="ERCC4" evidence="7">
    <location>
        <begin position="489"/>
        <end position="572"/>
    </location>
</feature>
<dbReference type="InterPro" id="IPR006166">
    <property type="entry name" value="ERCC4_domain"/>
</dbReference>
<dbReference type="PANTHER" id="PTHR10150">
    <property type="entry name" value="DNA REPAIR ENDONUCLEASE XPF"/>
    <property type="match status" value="1"/>
</dbReference>
<proteinExistence type="predicted"/>
<protein>
    <submittedName>
        <fullName evidence="8">RAD1</fullName>
    </submittedName>
</protein>
<dbReference type="GO" id="GO:0000712">
    <property type="term" value="P:resolution of meiotic recombination intermediates"/>
    <property type="evidence" value="ECO:0007669"/>
    <property type="project" value="TreeGrafter"/>
</dbReference>
<dbReference type="Pfam" id="PF02732">
    <property type="entry name" value="ERCC4"/>
    <property type="match status" value="1"/>
</dbReference>
<dbReference type="CDD" id="cd20078">
    <property type="entry name" value="XPF_nuclease_XPF_euk"/>
    <property type="match status" value="1"/>
</dbReference>
<evidence type="ECO:0000313" key="8">
    <source>
        <dbReference type="EMBL" id="ORD95125.1"/>
    </source>
</evidence>
<dbReference type="PANTHER" id="PTHR10150:SF0">
    <property type="entry name" value="DNA REPAIR ENDONUCLEASE XPF"/>
    <property type="match status" value="1"/>
</dbReference>
<evidence type="ECO:0000256" key="2">
    <source>
        <dbReference type="ARBA" id="ARBA00022763"/>
    </source>
</evidence>
<keyword evidence="5" id="KW-0234">DNA repair</keyword>
<dbReference type="EMBL" id="LWDP01000002">
    <property type="protein sequence ID" value="ORD95125.1"/>
    <property type="molecule type" value="Genomic_DNA"/>
</dbReference>
<dbReference type="GO" id="GO:0003697">
    <property type="term" value="F:single-stranded DNA binding"/>
    <property type="evidence" value="ECO:0007669"/>
    <property type="project" value="TreeGrafter"/>
</dbReference>
<dbReference type="GO" id="GO:1901255">
    <property type="term" value="P:nucleotide-excision repair involved in interstrand cross-link repair"/>
    <property type="evidence" value="ECO:0007669"/>
    <property type="project" value="TreeGrafter"/>
</dbReference>
<dbReference type="Proteomes" id="UP000192639">
    <property type="component" value="Unassembled WGS sequence"/>
</dbReference>
<name>A0A1Y1S9I7_9MICR</name>
<dbReference type="VEuPathDB" id="MicrosporidiaDB:ECANGB1_2506"/>